<feature type="region of interest" description="Disordered" evidence="1">
    <location>
        <begin position="1"/>
        <end position="39"/>
    </location>
</feature>
<keyword evidence="3" id="KW-1185">Reference proteome</keyword>
<gene>
    <name evidence="2" type="ORF">F511_43716</name>
</gene>
<sequence length="74" mass="7819">MKLTTLHVEIRSEQSQAGQGKTSSEHSDTLVKEKPVKVPSSACTRRADEICADGFSSSNLVRTNSGEEAAAAAL</sequence>
<organism evidence="2 3">
    <name type="scientific">Dorcoceras hygrometricum</name>
    <dbReference type="NCBI Taxonomy" id="472368"/>
    <lineage>
        <taxon>Eukaryota</taxon>
        <taxon>Viridiplantae</taxon>
        <taxon>Streptophyta</taxon>
        <taxon>Embryophyta</taxon>
        <taxon>Tracheophyta</taxon>
        <taxon>Spermatophyta</taxon>
        <taxon>Magnoliopsida</taxon>
        <taxon>eudicotyledons</taxon>
        <taxon>Gunneridae</taxon>
        <taxon>Pentapetalae</taxon>
        <taxon>asterids</taxon>
        <taxon>lamiids</taxon>
        <taxon>Lamiales</taxon>
        <taxon>Gesneriaceae</taxon>
        <taxon>Didymocarpoideae</taxon>
        <taxon>Trichosporeae</taxon>
        <taxon>Loxocarpinae</taxon>
        <taxon>Dorcoceras</taxon>
    </lineage>
</organism>
<protein>
    <submittedName>
        <fullName evidence="2">Uncharacterized protein</fullName>
    </submittedName>
</protein>
<feature type="compositionally biased region" description="Polar residues" evidence="1">
    <location>
        <begin position="13"/>
        <end position="22"/>
    </location>
</feature>
<dbReference type="Proteomes" id="UP000250235">
    <property type="component" value="Unassembled WGS sequence"/>
</dbReference>
<feature type="compositionally biased region" description="Basic and acidic residues" evidence="1">
    <location>
        <begin position="23"/>
        <end position="36"/>
    </location>
</feature>
<proteinExistence type="predicted"/>
<dbReference type="EMBL" id="KV008526">
    <property type="protein sequence ID" value="KZV30149.1"/>
    <property type="molecule type" value="Genomic_DNA"/>
</dbReference>
<dbReference type="AlphaFoldDB" id="A0A2Z7BDJ6"/>
<evidence type="ECO:0000313" key="2">
    <source>
        <dbReference type="EMBL" id="KZV30149.1"/>
    </source>
</evidence>
<reference evidence="2 3" key="1">
    <citation type="journal article" date="2015" name="Proc. Natl. Acad. Sci. U.S.A.">
        <title>The resurrection genome of Boea hygrometrica: A blueprint for survival of dehydration.</title>
        <authorList>
            <person name="Xiao L."/>
            <person name="Yang G."/>
            <person name="Zhang L."/>
            <person name="Yang X."/>
            <person name="Zhao S."/>
            <person name="Ji Z."/>
            <person name="Zhou Q."/>
            <person name="Hu M."/>
            <person name="Wang Y."/>
            <person name="Chen M."/>
            <person name="Xu Y."/>
            <person name="Jin H."/>
            <person name="Xiao X."/>
            <person name="Hu G."/>
            <person name="Bao F."/>
            <person name="Hu Y."/>
            <person name="Wan P."/>
            <person name="Li L."/>
            <person name="Deng X."/>
            <person name="Kuang T."/>
            <person name="Xiang C."/>
            <person name="Zhu J.K."/>
            <person name="Oliver M.J."/>
            <person name="He Y."/>
        </authorList>
    </citation>
    <scope>NUCLEOTIDE SEQUENCE [LARGE SCALE GENOMIC DNA]</scope>
    <source>
        <strain evidence="3">cv. XS01</strain>
    </source>
</reference>
<accession>A0A2Z7BDJ6</accession>
<name>A0A2Z7BDJ6_9LAMI</name>
<evidence type="ECO:0000256" key="1">
    <source>
        <dbReference type="SAM" id="MobiDB-lite"/>
    </source>
</evidence>
<evidence type="ECO:0000313" key="3">
    <source>
        <dbReference type="Proteomes" id="UP000250235"/>
    </source>
</evidence>